<sequence length="455" mass="47080">MLGDYRITARRATEIAAEVEALVASGVLAPGAALPPLRDLAVELGVNPNTVAAAYRLLRERGVIETAGRRGSRILPRPALTPRDYTALEVPEGVRDLADGNPDARLLPDPTTALAAAGRGAVPGAGRYGGPEADPGLLAVARRSFVADGVPAEAIGVASGALDAQERIFQAWLRPGDAVAVEDPGWGSLFDLLPALGLKPRPVAVDDDGMTVEGLREALDAGVRAVVVTARAQNPTGATLGAERATQLRALLAGHPEVLLVEDDHGHGIVDQAYQALCAAPGGGAQGAATVRHWAVVRSVAKSLGPDLRVAVVAGDRETVDRVRGRQRLGAGWVSHLLQRTAAALWEAYDPAPTAASYRARRDALVAALASHGIAAHGRSGLYVWIPVADETSAVAGLLQRGWAVSPGARYRLHAAPGLRLTVSTLDLSDCAPLAADLAAVLLRRPGATSSVRGV</sequence>
<dbReference type="eggNOG" id="COG1167">
    <property type="taxonomic scope" value="Bacteria"/>
</dbReference>
<dbReference type="Gene3D" id="3.40.640.10">
    <property type="entry name" value="Type I PLP-dependent aspartate aminotransferase-like (Major domain)"/>
    <property type="match status" value="1"/>
</dbReference>
<dbReference type="AlphaFoldDB" id="A0A1H7Y821"/>
<dbReference type="SMART" id="SM00345">
    <property type="entry name" value="HTH_GNTR"/>
    <property type="match status" value="1"/>
</dbReference>
<proteinExistence type="inferred from homology"/>
<dbReference type="InterPro" id="IPR004839">
    <property type="entry name" value="Aminotransferase_I/II_large"/>
</dbReference>
<name>A0A1H7Y821_STRJI</name>
<dbReference type="PANTHER" id="PTHR46577:SF1">
    <property type="entry name" value="HTH-TYPE TRANSCRIPTIONAL REGULATORY PROTEIN GABR"/>
    <property type="match status" value="1"/>
</dbReference>
<evidence type="ECO:0000256" key="2">
    <source>
        <dbReference type="ARBA" id="ARBA00022898"/>
    </source>
</evidence>
<organism evidence="7 8">
    <name type="scientific">Streptacidiphilus jiangxiensis</name>
    <dbReference type="NCBI Taxonomy" id="235985"/>
    <lineage>
        <taxon>Bacteria</taxon>
        <taxon>Bacillati</taxon>
        <taxon>Actinomycetota</taxon>
        <taxon>Actinomycetes</taxon>
        <taxon>Kitasatosporales</taxon>
        <taxon>Streptomycetaceae</taxon>
        <taxon>Streptacidiphilus</taxon>
    </lineage>
</organism>
<dbReference type="GO" id="GO:0030170">
    <property type="term" value="F:pyridoxal phosphate binding"/>
    <property type="evidence" value="ECO:0007669"/>
    <property type="project" value="InterPro"/>
</dbReference>
<dbReference type="Pfam" id="PF00155">
    <property type="entry name" value="Aminotran_1_2"/>
    <property type="match status" value="1"/>
</dbReference>
<dbReference type="CDD" id="cd07377">
    <property type="entry name" value="WHTH_GntR"/>
    <property type="match status" value="1"/>
</dbReference>
<dbReference type="OrthoDB" id="4336542at2"/>
<evidence type="ECO:0000256" key="5">
    <source>
        <dbReference type="ARBA" id="ARBA00023163"/>
    </source>
</evidence>
<evidence type="ECO:0000259" key="6">
    <source>
        <dbReference type="PROSITE" id="PS50949"/>
    </source>
</evidence>
<dbReference type="InterPro" id="IPR036390">
    <property type="entry name" value="WH_DNA-bd_sf"/>
</dbReference>
<dbReference type="GO" id="GO:0003677">
    <property type="term" value="F:DNA binding"/>
    <property type="evidence" value="ECO:0007669"/>
    <property type="project" value="UniProtKB-KW"/>
</dbReference>
<keyword evidence="8" id="KW-1185">Reference proteome</keyword>
<dbReference type="PANTHER" id="PTHR46577">
    <property type="entry name" value="HTH-TYPE TRANSCRIPTIONAL REGULATORY PROTEIN GABR"/>
    <property type="match status" value="1"/>
</dbReference>
<evidence type="ECO:0000313" key="7">
    <source>
        <dbReference type="EMBL" id="SEM42024.1"/>
    </source>
</evidence>
<dbReference type="InterPro" id="IPR015424">
    <property type="entry name" value="PyrdxlP-dep_Trfase"/>
</dbReference>
<comment type="similarity">
    <text evidence="1">In the C-terminal section; belongs to the class-I pyridoxal-phosphate-dependent aminotransferase family.</text>
</comment>
<protein>
    <submittedName>
        <fullName evidence="7">DNA-binding transcriptional regulator, MocR family, contains an aminotransferase domain</fullName>
    </submittedName>
</protein>
<dbReference type="SUPFAM" id="SSF46785">
    <property type="entry name" value="Winged helix' DNA-binding domain"/>
    <property type="match status" value="1"/>
</dbReference>
<dbReference type="InterPro" id="IPR000524">
    <property type="entry name" value="Tscrpt_reg_HTH_GntR"/>
</dbReference>
<dbReference type="EMBL" id="FOAZ01000027">
    <property type="protein sequence ID" value="SEM42024.1"/>
    <property type="molecule type" value="Genomic_DNA"/>
</dbReference>
<dbReference type="InterPro" id="IPR036388">
    <property type="entry name" value="WH-like_DNA-bd_sf"/>
</dbReference>
<dbReference type="InterPro" id="IPR015422">
    <property type="entry name" value="PyrdxlP-dep_Trfase_small"/>
</dbReference>
<accession>A0A1H7Y821</accession>
<keyword evidence="2" id="KW-0663">Pyridoxal phosphate</keyword>
<dbReference type="CDD" id="cd00609">
    <property type="entry name" value="AAT_like"/>
    <property type="match status" value="1"/>
</dbReference>
<dbReference type="RefSeq" id="WP_042455910.1">
    <property type="nucleotide sequence ID" value="NZ_BBPN01000039.1"/>
</dbReference>
<dbReference type="STRING" id="235985.SAMN05414137_12743"/>
<evidence type="ECO:0000313" key="8">
    <source>
        <dbReference type="Proteomes" id="UP000183015"/>
    </source>
</evidence>
<evidence type="ECO:0000256" key="1">
    <source>
        <dbReference type="ARBA" id="ARBA00005384"/>
    </source>
</evidence>
<evidence type="ECO:0000256" key="4">
    <source>
        <dbReference type="ARBA" id="ARBA00023125"/>
    </source>
</evidence>
<dbReference type="InterPro" id="IPR015421">
    <property type="entry name" value="PyrdxlP-dep_Trfase_major"/>
</dbReference>
<dbReference type="Proteomes" id="UP000183015">
    <property type="component" value="Unassembled WGS sequence"/>
</dbReference>
<feature type="domain" description="HTH gntR-type" evidence="6">
    <location>
        <begin position="9"/>
        <end position="77"/>
    </location>
</feature>
<dbReference type="Gene3D" id="3.90.1150.10">
    <property type="entry name" value="Aspartate Aminotransferase, domain 1"/>
    <property type="match status" value="1"/>
</dbReference>
<dbReference type="InterPro" id="IPR051446">
    <property type="entry name" value="HTH_trans_reg/aminotransferase"/>
</dbReference>
<keyword evidence="7" id="KW-0808">Transferase</keyword>
<dbReference type="GO" id="GO:0008483">
    <property type="term" value="F:transaminase activity"/>
    <property type="evidence" value="ECO:0007669"/>
    <property type="project" value="UniProtKB-KW"/>
</dbReference>
<keyword evidence="4 7" id="KW-0238">DNA-binding</keyword>
<dbReference type="SUPFAM" id="SSF53383">
    <property type="entry name" value="PLP-dependent transferases"/>
    <property type="match status" value="1"/>
</dbReference>
<dbReference type="Gene3D" id="1.10.10.10">
    <property type="entry name" value="Winged helix-like DNA-binding domain superfamily/Winged helix DNA-binding domain"/>
    <property type="match status" value="1"/>
</dbReference>
<keyword evidence="3" id="KW-0805">Transcription regulation</keyword>
<dbReference type="GO" id="GO:0003700">
    <property type="term" value="F:DNA-binding transcription factor activity"/>
    <property type="evidence" value="ECO:0007669"/>
    <property type="project" value="InterPro"/>
</dbReference>
<evidence type="ECO:0000256" key="3">
    <source>
        <dbReference type="ARBA" id="ARBA00023015"/>
    </source>
</evidence>
<gene>
    <name evidence="7" type="ORF">SAMN05414137_12743</name>
</gene>
<reference evidence="8" key="1">
    <citation type="submission" date="2016-10" db="EMBL/GenBank/DDBJ databases">
        <authorList>
            <person name="Varghese N."/>
        </authorList>
    </citation>
    <scope>NUCLEOTIDE SEQUENCE [LARGE SCALE GENOMIC DNA]</scope>
    <source>
        <strain evidence="8">DSM 45096 / BCRC 16803 / CGMCC 4.1857 / CIP 109030 / JCM 12277 / KCTC 19219 / NBRC 100920 / 33214</strain>
    </source>
</reference>
<keyword evidence="5" id="KW-0804">Transcription</keyword>
<dbReference type="PROSITE" id="PS50949">
    <property type="entry name" value="HTH_GNTR"/>
    <property type="match status" value="1"/>
</dbReference>
<keyword evidence="7" id="KW-0032">Aminotransferase</keyword>
<dbReference type="Pfam" id="PF00392">
    <property type="entry name" value="GntR"/>
    <property type="match status" value="1"/>
</dbReference>